<reference evidence="5" key="1">
    <citation type="submission" date="2021-06" db="EMBL/GenBank/DDBJ databases">
        <authorList>
            <person name="Kallberg Y."/>
            <person name="Tangrot J."/>
            <person name="Rosling A."/>
        </authorList>
    </citation>
    <scope>NUCLEOTIDE SEQUENCE</scope>
    <source>
        <strain evidence="5">UK204</strain>
    </source>
</reference>
<feature type="non-terminal residue" evidence="5">
    <location>
        <position position="1"/>
    </location>
</feature>
<comment type="caution">
    <text evidence="5">The sequence shown here is derived from an EMBL/GenBank/DDBJ whole genome shotgun (WGS) entry which is preliminary data.</text>
</comment>
<evidence type="ECO:0000259" key="4">
    <source>
        <dbReference type="SMART" id="SM00968"/>
    </source>
</evidence>
<organism evidence="5 6">
    <name type="scientific">Funneliformis caledonium</name>
    <dbReference type="NCBI Taxonomy" id="1117310"/>
    <lineage>
        <taxon>Eukaryota</taxon>
        <taxon>Fungi</taxon>
        <taxon>Fungi incertae sedis</taxon>
        <taxon>Mucoromycota</taxon>
        <taxon>Glomeromycotina</taxon>
        <taxon>Glomeromycetes</taxon>
        <taxon>Glomerales</taxon>
        <taxon>Glomeraceae</taxon>
        <taxon>Funneliformis</taxon>
    </lineage>
</organism>
<dbReference type="InterPro" id="IPR010935">
    <property type="entry name" value="SMC_hinge"/>
</dbReference>
<dbReference type="PANTHER" id="PTHR18937:SF172">
    <property type="entry name" value="STRUCTURAL MAINTENANCE OF CHROMOSOMES PROTEIN"/>
    <property type="match status" value="1"/>
</dbReference>
<gene>
    <name evidence="5" type="ORF">FCALED_LOCUS11124</name>
</gene>
<dbReference type="Gene3D" id="3.30.70.1620">
    <property type="match status" value="1"/>
</dbReference>
<dbReference type="GO" id="GO:0005524">
    <property type="term" value="F:ATP binding"/>
    <property type="evidence" value="ECO:0007669"/>
    <property type="project" value="UniProtKB-KW"/>
</dbReference>
<dbReference type="Proteomes" id="UP000789570">
    <property type="component" value="Unassembled WGS sequence"/>
</dbReference>
<dbReference type="EMBL" id="CAJVPQ010004471">
    <property type="protein sequence ID" value="CAG8652146.1"/>
    <property type="molecule type" value="Genomic_DNA"/>
</dbReference>
<sequence length="150" mass="16873">DNLGNLCVIDDKYDVEISIACPALNNIVVDSIEVGQTCIEYLKKKDLDCAMFILLNELPTIVLQNTLVAQNLQQANRIAFTNTRWRVATLNGQLIDKSGTMSGGGNQVFKDDMSSKFSSDIISETISKLENDRSHFEMQWKELNEKIRSL</sequence>
<dbReference type="InterPro" id="IPR036277">
    <property type="entry name" value="SMC_hinge_sf"/>
</dbReference>
<dbReference type="SUPFAM" id="SSF75553">
    <property type="entry name" value="Smc hinge domain"/>
    <property type="match status" value="1"/>
</dbReference>
<dbReference type="AlphaFoldDB" id="A0A9N9DTS5"/>
<evidence type="ECO:0000313" key="6">
    <source>
        <dbReference type="Proteomes" id="UP000789570"/>
    </source>
</evidence>
<keyword evidence="6" id="KW-1185">Reference proteome</keyword>
<keyword evidence="3" id="KW-0539">Nucleus</keyword>
<evidence type="ECO:0000256" key="1">
    <source>
        <dbReference type="ARBA" id="ARBA00022741"/>
    </source>
</evidence>
<dbReference type="Gene3D" id="1.20.1060.20">
    <property type="match status" value="1"/>
</dbReference>
<evidence type="ECO:0000313" key="5">
    <source>
        <dbReference type="EMBL" id="CAG8652146.1"/>
    </source>
</evidence>
<evidence type="ECO:0000256" key="3">
    <source>
        <dbReference type="ARBA" id="ARBA00023242"/>
    </source>
</evidence>
<dbReference type="OrthoDB" id="5575062at2759"/>
<accession>A0A9N9DTS5</accession>
<name>A0A9N9DTS5_9GLOM</name>
<evidence type="ECO:0000256" key="2">
    <source>
        <dbReference type="ARBA" id="ARBA00022840"/>
    </source>
</evidence>
<protein>
    <submittedName>
        <fullName evidence="5">8678_t:CDS:1</fullName>
    </submittedName>
</protein>
<feature type="domain" description="SMC hinge" evidence="4">
    <location>
        <begin position="2"/>
        <end position="79"/>
    </location>
</feature>
<dbReference type="GO" id="GO:0007076">
    <property type="term" value="P:mitotic chromosome condensation"/>
    <property type="evidence" value="ECO:0007669"/>
    <property type="project" value="TreeGrafter"/>
</dbReference>
<keyword evidence="2" id="KW-0067">ATP-binding</keyword>
<proteinExistence type="predicted"/>
<dbReference type="PANTHER" id="PTHR18937">
    <property type="entry name" value="STRUCTURAL MAINTENANCE OF CHROMOSOMES SMC FAMILY MEMBER"/>
    <property type="match status" value="1"/>
</dbReference>
<dbReference type="Pfam" id="PF06470">
    <property type="entry name" value="SMC_hinge"/>
    <property type="match status" value="1"/>
</dbReference>
<dbReference type="GO" id="GO:0000796">
    <property type="term" value="C:condensin complex"/>
    <property type="evidence" value="ECO:0007669"/>
    <property type="project" value="TreeGrafter"/>
</dbReference>
<dbReference type="SMART" id="SM00968">
    <property type="entry name" value="SMC_hinge"/>
    <property type="match status" value="1"/>
</dbReference>
<keyword evidence="1" id="KW-0547">Nucleotide-binding</keyword>